<dbReference type="EMBL" id="GBXM01034912">
    <property type="protein sequence ID" value="JAH73665.1"/>
    <property type="molecule type" value="Transcribed_RNA"/>
</dbReference>
<protein>
    <submittedName>
        <fullName evidence="1">Uncharacterized protein</fullName>
    </submittedName>
</protein>
<sequence>MHPTPDTT</sequence>
<reference evidence="1" key="1">
    <citation type="submission" date="2014-11" db="EMBL/GenBank/DDBJ databases">
        <authorList>
            <person name="Amaro Gonzalez C."/>
        </authorList>
    </citation>
    <scope>NUCLEOTIDE SEQUENCE</scope>
</reference>
<reference evidence="1" key="2">
    <citation type="journal article" date="2015" name="Fish Shellfish Immunol.">
        <title>Early steps in the European eel (Anguilla anguilla)-Vibrio vulnificus interaction in the gills: Role of the RtxA13 toxin.</title>
        <authorList>
            <person name="Callol A."/>
            <person name="Pajuelo D."/>
            <person name="Ebbesson L."/>
            <person name="Teles M."/>
            <person name="MacKenzie S."/>
            <person name="Amaro C."/>
        </authorList>
    </citation>
    <scope>NUCLEOTIDE SEQUENCE</scope>
</reference>
<accession>A0A0E9V861</accession>
<organism evidence="1">
    <name type="scientific">Anguilla anguilla</name>
    <name type="common">European freshwater eel</name>
    <name type="synonym">Muraena anguilla</name>
    <dbReference type="NCBI Taxonomy" id="7936"/>
    <lineage>
        <taxon>Eukaryota</taxon>
        <taxon>Metazoa</taxon>
        <taxon>Chordata</taxon>
        <taxon>Craniata</taxon>
        <taxon>Vertebrata</taxon>
        <taxon>Euteleostomi</taxon>
        <taxon>Actinopterygii</taxon>
        <taxon>Neopterygii</taxon>
        <taxon>Teleostei</taxon>
        <taxon>Anguilliformes</taxon>
        <taxon>Anguillidae</taxon>
        <taxon>Anguilla</taxon>
    </lineage>
</organism>
<name>A0A0E9V861_ANGAN</name>
<evidence type="ECO:0000313" key="1">
    <source>
        <dbReference type="EMBL" id="JAH73665.1"/>
    </source>
</evidence>
<proteinExistence type="predicted"/>